<dbReference type="PANTHER" id="PTHR48079">
    <property type="entry name" value="PROTEIN YEEZ"/>
    <property type="match status" value="1"/>
</dbReference>
<accession>A0A8H3EKW5</accession>
<evidence type="ECO:0000259" key="1">
    <source>
        <dbReference type="Pfam" id="PF01370"/>
    </source>
</evidence>
<dbReference type="OrthoDB" id="2735536at2759"/>
<dbReference type="InterPro" id="IPR036291">
    <property type="entry name" value="NAD(P)-bd_dom_sf"/>
</dbReference>
<gene>
    <name evidence="2" type="ORF">IMSHALPRED_005485</name>
</gene>
<dbReference type="GO" id="GO:0004029">
    <property type="term" value="F:aldehyde dehydrogenase (NAD+) activity"/>
    <property type="evidence" value="ECO:0007669"/>
    <property type="project" value="TreeGrafter"/>
</dbReference>
<comment type="caution">
    <text evidence="2">The sequence shown here is derived from an EMBL/GenBank/DDBJ whole genome shotgun (WGS) entry which is preliminary data.</text>
</comment>
<dbReference type="AlphaFoldDB" id="A0A8H3EKW5"/>
<dbReference type="InterPro" id="IPR001509">
    <property type="entry name" value="Epimerase_deHydtase"/>
</dbReference>
<proteinExistence type="predicted"/>
<dbReference type="SUPFAM" id="SSF51735">
    <property type="entry name" value="NAD(P)-binding Rossmann-fold domains"/>
    <property type="match status" value="1"/>
</dbReference>
<dbReference type="GO" id="GO:0005737">
    <property type="term" value="C:cytoplasm"/>
    <property type="evidence" value="ECO:0007669"/>
    <property type="project" value="TreeGrafter"/>
</dbReference>
<dbReference type="EMBL" id="CAJPDT010000003">
    <property type="protein sequence ID" value="CAF9907263.1"/>
    <property type="molecule type" value="Genomic_DNA"/>
</dbReference>
<evidence type="ECO:0000313" key="2">
    <source>
        <dbReference type="EMBL" id="CAF9907263.1"/>
    </source>
</evidence>
<dbReference type="Gene3D" id="3.40.50.720">
    <property type="entry name" value="NAD(P)-binding Rossmann-like Domain"/>
    <property type="match status" value="1"/>
</dbReference>
<dbReference type="Proteomes" id="UP000664534">
    <property type="component" value="Unassembled WGS sequence"/>
</dbReference>
<protein>
    <recommendedName>
        <fullName evidence="1">NAD-dependent epimerase/dehydratase domain-containing protein</fullName>
    </recommendedName>
</protein>
<dbReference type="PANTHER" id="PTHR48079:SF3">
    <property type="entry name" value="NAD-DEPENDENT EPIMERASE_DEHYDRATASE DOMAIN-CONTAINING PROTEIN"/>
    <property type="match status" value="1"/>
</dbReference>
<dbReference type="Pfam" id="PF01370">
    <property type="entry name" value="Epimerase"/>
    <property type="match status" value="1"/>
</dbReference>
<name>A0A8H3EKW5_9LECA</name>
<feature type="domain" description="NAD-dependent epimerase/dehydratase" evidence="1">
    <location>
        <begin position="4"/>
        <end position="227"/>
    </location>
</feature>
<organism evidence="2 3">
    <name type="scientific">Imshaugia aleurites</name>
    <dbReference type="NCBI Taxonomy" id="172621"/>
    <lineage>
        <taxon>Eukaryota</taxon>
        <taxon>Fungi</taxon>
        <taxon>Dikarya</taxon>
        <taxon>Ascomycota</taxon>
        <taxon>Pezizomycotina</taxon>
        <taxon>Lecanoromycetes</taxon>
        <taxon>OSLEUM clade</taxon>
        <taxon>Lecanoromycetidae</taxon>
        <taxon>Lecanorales</taxon>
        <taxon>Lecanorineae</taxon>
        <taxon>Parmeliaceae</taxon>
        <taxon>Imshaugia</taxon>
    </lineage>
</organism>
<reference evidence="2" key="1">
    <citation type="submission" date="2021-03" db="EMBL/GenBank/DDBJ databases">
        <authorList>
            <person name="Tagirdzhanova G."/>
        </authorList>
    </citation>
    <scope>NUCLEOTIDE SEQUENCE</scope>
</reference>
<dbReference type="InterPro" id="IPR051783">
    <property type="entry name" value="NAD(P)-dependent_oxidoreduct"/>
</dbReference>
<keyword evidence="3" id="KW-1185">Reference proteome</keyword>
<evidence type="ECO:0000313" key="3">
    <source>
        <dbReference type="Proteomes" id="UP000664534"/>
    </source>
</evidence>
<sequence length="323" mass="34009">MPTALILGATGYLGLPLAKSLLRSGNYTVYGLARTPAKAKTLVQNEVVPVIGDVNDPSSFTHLISSVPIDVVIDATSAYESATGLLSAITAASKSRMATLAKEGSSVPKLGFIYISGSWVHGNHTEPVSDTVPPGTSLAKAKPATAVGWRPAHEQSILAARDVLDVAIVRPSQMYGGTSWVWNTYFGPLLAAGKSGSTETIQVPADSTARPSIVHVDDVVSGVHGATDRIHGLLGSWPVFDLVGETVLLNDIMDGAKRSLGVKAALEYAGTQGNPFLEAIGLTTNNQSTRAAIVLGWQAKRQSFVQYIDTYVKAWAASQEEPK</sequence>